<dbReference type="GO" id="GO:0043627">
    <property type="term" value="P:response to estrogen"/>
    <property type="evidence" value="ECO:0007669"/>
    <property type="project" value="Ensembl"/>
</dbReference>
<dbReference type="GO" id="GO:0018916">
    <property type="term" value="P:nitrobenzene metabolic process"/>
    <property type="evidence" value="ECO:0007669"/>
    <property type="project" value="Ensembl"/>
</dbReference>
<dbReference type="CDD" id="cd03209">
    <property type="entry name" value="GST_C_Mu"/>
    <property type="match status" value="1"/>
</dbReference>
<dbReference type="GO" id="GO:0004364">
    <property type="term" value="F:glutathione transferase activity"/>
    <property type="evidence" value="ECO:0007669"/>
    <property type="project" value="UniProtKB-EC"/>
</dbReference>
<dbReference type="InterPro" id="IPR004046">
    <property type="entry name" value="GST_C"/>
</dbReference>
<dbReference type="GO" id="GO:0042803">
    <property type="term" value="F:protein homodimerization activity"/>
    <property type="evidence" value="ECO:0007669"/>
    <property type="project" value="Ensembl"/>
</dbReference>
<dbReference type="InterPro" id="IPR004045">
    <property type="entry name" value="Glutathione_S-Trfase_N"/>
</dbReference>
<dbReference type="InterPro" id="IPR036249">
    <property type="entry name" value="Thioredoxin-like_sf"/>
</dbReference>
<dbReference type="Pfam" id="PF02798">
    <property type="entry name" value="GST_N"/>
    <property type="match status" value="1"/>
</dbReference>
<evidence type="ECO:0000256" key="3">
    <source>
        <dbReference type="ARBA" id="ARBA00022490"/>
    </source>
</evidence>
<comment type="similarity">
    <text evidence="2 5">Belongs to the GST superfamily. Mu family.</text>
</comment>
<accession>A0A674HNZ9</accession>
<evidence type="ECO:0000256" key="5">
    <source>
        <dbReference type="RuleBase" id="RU003494"/>
    </source>
</evidence>
<reference evidence="9 10" key="1">
    <citation type="journal article" date="2010" name="Nature">
        <title>The genome of a songbird.</title>
        <authorList>
            <person name="Warren W.C."/>
            <person name="Clayton D.F."/>
            <person name="Ellegren H."/>
            <person name="Arnold A.P."/>
            <person name="Hillier L.W."/>
            <person name="Kunstner A."/>
            <person name="Searle S."/>
            <person name="White S."/>
            <person name="Vilella A.J."/>
            <person name="Fairley S."/>
            <person name="Heger A."/>
            <person name="Kong L."/>
            <person name="Ponting C.P."/>
            <person name="Jarvis E.D."/>
            <person name="Mello C.V."/>
            <person name="Minx P."/>
            <person name="Lovell P."/>
            <person name="Velho T.A."/>
            <person name="Ferris M."/>
            <person name="Balakrishnan C.N."/>
            <person name="Sinha S."/>
            <person name="Blatti C."/>
            <person name="London S.E."/>
            <person name="Li Y."/>
            <person name="Lin Y.C."/>
            <person name="George J."/>
            <person name="Sweedler J."/>
            <person name="Southey B."/>
            <person name="Gunaratne P."/>
            <person name="Watson M."/>
            <person name="Nam K."/>
            <person name="Backstrom N."/>
            <person name="Smeds L."/>
            <person name="Nabholz B."/>
            <person name="Itoh Y."/>
            <person name="Whitney O."/>
            <person name="Pfenning A.R."/>
            <person name="Howard J."/>
            <person name="Volker M."/>
            <person name="Skinner B.M."/>
            <person name="Griffin D.K."/>
            <person name="Ye L."/>
            <person name="McLaren W.M."/>
            <person name="Flicek P."/>
            <person name="Quesada V."/>
            <person name="Velasco G."/>
            <person name="Lopez-Otin C."/>
            <person name="Puente X.S."/>
            <person name="Olender T."/>
            <person name="Lancet D."/>
            <person name="Smit A.F."/>
            <person name="Hubley R."/>
            <person name="Konkel M.K."/>
            <person name="Walker J.A."/>
            <person name="Batzer M.A."/>
            <person name="Gu W."/>
            <person name="Pollock D.D."/>
            <person name="Chen L."/>
            <person name="Cheng Z."/>
            <person name="Eichler E.E."/>
            <person name="Stapley J."/>
            <person name="Slate J."/>
            <person name="Ekblom R."/>
            <person name="Birkhead T."/>
            <person name="Burke T."/>
            <person name="Burt D."/>
            <person name="Scharff C."/>
            <person name="Adam I."/>
            <person name="Richard H."/>
            <person name="Sultan M."/>
            <person name="Soldatov A."/>
            <person name="Lehrach H."/>
            <person name="Edwards S.V."/>
            <person name="Yang S.P."/>
            <person name="Li X."/>
            <person name="Graves T."/>
            <person name="Fulton L."/>
            <person name="Nelson J."/>
            <person name="Chinwalla A."/>
            <person name="Hou S."/>
            <person name="Mardis E.R."/>
            <person name="Wilson R.K."/>
        </authorList>
    </citation>
    <scope>NUCLEOTIDE SEQUENCE [LARGE SCALE GENOMIC DNA]</scope>
</reference>
<evidence type="ECO:0000256" key="1">
    <source>
        <dbReference type="ARBA" id="ARBA00004496"/>
    </source>
</evidence>
<dbReference type="Ensembl" id="ENSTGUT00000043794.1">
    <property type="protein sequence ID" value="ENSTGUP00000036006.1"/>
    <property type="gene ID" value="ENSTGUG00000023165.1"/>
</dbReference>
<dbReference type="SUPFAM" id="SSF52833">
    <property type="entry name" value="Thioredoxin-like"/>
    <property type="match status" value="1"/>
</dbReference>
<dbReference type="CDD" id="cd03075">
    <property type="entry name" value="GST_N_Mu"/>
    <property type="match status" value="1"/>
</dbReference>
<dbReference type="GO" id="GO:0005737">
    <property type="term" value="C:cytoplasm"/>
    <property type="evidence" value="ECO:0007669"/>
    <property type="project" value="UniProtKB-SubCell"/>
</dbReference>
<proteinExistence type="inferred from homology"/>
<evidence type="ECO:0000313" key="9">
    <source>
        <dbReference type="Ensembl" id="ENSTGUP00000036006.1"/>
    </source>
</evidence>
<gene>
    <name evidence="9" type="primary">LOC115490595</name>
</gene>
<dbReference type="GeneTree" id="ENSGT00940000157663"/>
<dbReference type="PANTHER" id="PTHR11571:SF133">
    <property type="entry name" value="GLUTATHIONE S-TRANSFERASE MU 3"/>
    <property type="match status" value="1"/>
</dbReference>
<dbReference type="InParanoid" id="A0A674HNZ9"/>
<dbReference type="PROSITE" id="PS50404">
    <property type="entry name" value="GST_NTER"/>
    <property type="match status" value="1"/>
</dbReference>
<dbReference type="InterPro" id="IPR003081">
    <property type="entry name" value="GST_mu"/>
</dbReference>
<evidence type="ECO:0000256" key="2">
    <source>
        <dbReference type="ARBA" id="ARBA00005861"/>
    </source>
</evidence>
<name>A0A674HNZ9_TAEGU</name>
<dbReference type="Gene3D" id="1.20.1050.10">
    <property type="match status" value="1"/>
</dbReference>
<evidence type="ECO:0000259" key="7">
    <source>
        <dbReference type="PROSITE" id="PS50404"/>
    </source>
</evidence>
<dbReference type="PANTHER" id="PTHR11571">
    <property type="entry name" value="GLUTATHIONE S-TRANSFERASE"/>
    <property type="match status" value="1"/>
</dbReference>
<feature type="domain" description="GST N-terminal" evidence="7">
    <location>
        <begin position="112"/>
        <end position="199"/>
    </location>
</feature>
<dbReference type="EC" id="2.5.1.18" evidence="5"/>
<dbReference type="AlphaFoldDB" id="A0A674HNZ9"/>
<dbReference type="InterPro" id="IPR040079">
    <property type="entry name" value="Glutathione_S-Trfase"/>
</dbReference>
<dbReference type="GO" id="GO:0019899">
    <property type="term" value="F:enzyme binding"/>
    <property type="evidence" value="ECO:0007669"/>
    <property type="project" value="Ensembl"/>
</dbReference>
<keyword evidence="4 5" id="KW-0808">Transferase</keyword>
<dbReference type="PROSITE" id="PS50405">
    <property type="entry name" value="GST_CTER"/>
    <property type="match status" value="1"/>
</dbReference>
<sequence length="331" mass="37296">MAWVWGSPGDGGRIPSGSGSTSAGGMPWHPAHGTDARGRAQGWVLPQSAPVRPSPCSRRVAAACRHGGHTGVLGHPWGEWDRGVPGARWGRGWARVWGCWGVPGCGGEVRGALGCQTRLLCPQLAHAIRLLLEYTDTPYQERQYRPGPAPDYDPSDWTNEKEKLGLDFPNLPYLIDGPTKLTQSNAILRYIARKHNMCGETEEEILRVDMLENQIMDFRMSLVMVCYNPDFEKLKPGYLEQLPGKLKLFSNFLGDRKWFAGEKLTFVDFLMFDVLDQNRIFEPKCLEPFKNLKDFVERFGALEKVAAYLKSSRFQKMPINNKMAKWGNKKL</sequence>
<evidence type="ECO:0000313" key="10">
    <source>
        <dbReference type="Proteomes" id="UP000007754"/>
    </source>
</evidence>
<comment type="catalytic activity">
    <reaction evidence="5">
        <text>RX + glutathione = an S-substituted glutathione + a halide anion + H(+)</text>
        <dbReference type="Rhea" id="RHEA:16437"/>
        <dbReference type="ChEBI" id="CHEBI:15378"/>
        <dbReference type="ChEBI" id="CHEBI:16042"/>
        <dbReference type="ChEBI" id="CHEBI:17792"/>
        <dbReference type="ChEBI" id="CHEBI:57925"/>
        <dbReference type="ChEBI" id="CHEBI:90779"/>
        <dbReference type="EC" id="2.5.1.18"/>
    </reaction>
</comment>
<organism evidence="9 10">
    <name type="scientific">Taeniopygia guttata</name>
    <name type="common">Zebra finch</name>
    <name type="synonym">Poephila guttata</name>
    <dbReference type="NCBI Taxonomy" id="59729"/>
    <lineage>
        <taxon>Eukaryota</taxon>
        <taxon>Metazoa</taxon>
        <taxon>Chordata</taxon>
        <taxon>Craniata</taxon>
        <taxon>Vertebrata</taxon>
        <taxon>Euteleostomi</taxon>
        <taxon>Archelosauria</taxon>
        <taxon>Archosauria</taxon>
        <taxon>Dinosauria</taxon>
        <taxon>Saurischia</taxon>
        <taxon>Theropoda</taxon>
        <taxon>Coelurosauria</taxon>
        <taxon>Aves</taxon>
        <taxon>Neognathae</taxon>
        <taxon>Neoaves</taxon>
        <taxon>Telluraves</taxon>
        <taxon>Australaves</taxon>
        <taxon>Passeriformes</taxon>
        <taxon>Passeroidea</taxon>
        <taxon>Estrildidae</taxon>
        <taxon>Estrildinae</taxon>
        <taxon>Taeniopygia</taxon>
    </lineage>
</organism>
<dbReference type="Gene3D" id="3.40.30.10">
    <property type="entry name" value="Glutaredoxin"/>
    <property type="match status" value="1"/>
</dbReference>
<dbReference type="InterPro" id="IPR036282">
    <property type="entry name" value="Glutathione-S-Trfase_C_sf"/>
</dbReference>
<reference evidence="9" key="2">
    <citation type="submission" date="2025-08" db="UniProtKB">
        <authorList>
            <consortium name="Ensembl"/>
        </authorList>
    </citation>
    <scope>IDENTIFICATION</scope>
</reference>
<dbReference type="SUPFAM" id="SSF47616">
    <property type="entry name" value="GST C-terminal domain-like"/>
    <property type="match status" value="1"/>
</dbReference>
<dbReference type="PRINTS" id="PR01267">
    <property type="entry name" value="GSTRNSFRASEM"/>
</dbReference>
<feature type="domain" description="GST C-terminal" evidence="8">
    <location>
        <begin position="201"/>
        <end position="319"/>
    </location>
</feature>
<evidence type="ECO:0000256" key="4">
    <source>
        <dbReference type="ARBA" id="ARBA00022679"/>
    </source>
</evidence>
<dbReference type="GO" id="GO:0070458">
    <property type="term" value="P:cellular detoxification of nitrogen compound"/>
    <property type="evidence" value="ECO:0007669"/>
    <property type="project" value="Ensembl"/>
</dbReference>
<dbReference type="Proteomes" id="UP000007754">
    <property type="component" value="Chromosome 26"/>
</dbReference>
<dbReference type="InterPro" id="IPR050213">
    <property type="entry name" value="GST_superfamily"/>
</dbReference>
<keyword evidence="10" id="KW-1185">Reference proteome</keyword>
<dbReference type="GO" id="GO:0042178">
    <property type="term" value="P:xenobiotic catabolic process"/>
    <property type="evidence" value="ECO:0007669"/>
    <property type="project" value="Ensembl"/>
</dbReference>
<protein>
    <recommendedName>
        <fullName evidence="5">Glutathione S-transferase</fullName>
        <ecNumber evidence="5">2.5.1.18</ecNumber>
    </recommendedName>
</protein>
<dbReference type="SFLD" id="SFLDS00019">
    <property type="entry name" value="Glutathione_Transferase_(cytos"/>
    <property type="match status" value="1"/>
</dbReference>
<comment type="subcellular location">
    <subcellularLocation>
        <location evidence="1">Cytoplasm</location>
    </subcellularLocation>
</comment>
<dbReference type="GO" id="GO:0043295">
    <property type="term" value="F:glutathione binding"/>
    <property type="evidence" value="ECO:0007669"/>
    <property type="project" value="Ensembl"/>
</dbReference>
<reference evidence="9" key="3">
    <citation type="submission" date="2025-09" db="UniProtKB">
        <authorList>
            <consortium name="Ensembl"/>
        </authorList>
    </citation>
    <scope>IDENTIFICATION</scope>
</reference>
<dbReference type="InterPro" id="IPR010987">
    <property type="entry name" value="Glutathione-S-Trfase_C-like"/>
</dbReference>
<evidence type="ECO:0000256" key="6">
    <source>
        <dbReference type="SAM" id="MobiDB-lite"/>
    </source>
</evidence>
<keyword evidence="3" id="KW-0963">Cytoplasm</keyword>
<dbReference type="FunFam" id="1.20.1050.10:FF:000003">
    <property type="entry name" value="Glutathione S-transferase 2"/>
    <property type="match status" value="1"/>
</dbReference>
<dbReference type="GO" id="GO:0006749">
    <property type="term" value="P:glutathione metabolic process"/>
    <property type="evidence" value="ECO:0007669"/>
    <property type="project" value="Ensembl"/>
</dbReference>
<dbReference type="Pfam" id="PF00043">
    <property type="entry name" value="GST_C"/>
    <property type="match status" value="1"/>
</dbReference>
<feature type="region of interest" description="Disordered" evidence="6">
    <location>
        <begin position="1"/>
        <end position="36"/>
    </location>
</feature>
<evidence type="ECO:0000259" key="8">
    <source>
        <dbReference type="PROSITE" id="PS50405"/>
    </source>
</evidence>